<evidence type="ECO:0000313" key="5">
    <source>
        <dbReference type="EMBL" id="KAK5200565.1"/>
    </source>
</evidence>
<evidence type="ECO:0000313" key="6">
    <source>
        <dbReference type="Proteomes" id="UP001357485"/>
    </source>
</evidence>
<dbReference type="Gene3D" id="3.10.330.20">
    <property type="match status" value="1"/>
</dbReference>
<proteinExistence type="predicted"/>
<comment type="caution">
    <text evidence="5">The sequence shown here is derived from an EMBL/GenBank/DDBJ whole genome shotgun (WGS) entry which is preliminary data.</text>
</comment>
<feature type="compositionally biased region" description="Polar residues" evidence="4">
    <location>
        <begin position="150"/>
        <end position="162"/>
    </location>
</feature>
<dbReference type="EC" id="2.1.1.220" evidence="1"/>
<keyword evidence="6" id="KW-1185">Reference proteome</keyword>
<sequence>KEDPSFQGILTKPLRNDGKLHTHKGVLNHADIIGKRVRDIIRSNKGVDYRIHDPTLSEYVTLTRRIVTPIYPGDANLIVFLLDIHITPSTSSSLDELPLEILEAGTGHGALTLHLARAIHAANVSSVHTGKAQLPEPSAEQRGAVESGNGVESITTTTQQPGQLRRAVIHTLDIAEKHSDHAKQVVAGFKHGIYAGNVEFYVGDVGDWVSDQLRERKRPSAASESPEKDAAEADQPAPFLSHVFLDMPKANMQIESIAPALRADGILMIFNPSITQIAECVEDIKRLKLPFAMEQVVEMGSGSGVGGREWDVRAVRPRILTRKENTERDAKLEQQDKKSRAEVNSASTIACEEEAKEGMKSRDQEQAESLKEQ</sequence>
<organism evidence="5 6">
    <name type="scientific">Cryomyces antarcticus</name>
    <dbReference type="NCBI Taxonomy" id="329879"/>
    <lineage>
        <taxon>Eukaryota</taxon>
        <taxon>Fungi</taxon>
        <taxon>Dikarya</taxon>
        <taxon>Ascomycota</taxon>
        <taxon>Pezizomycotina</taxon>
        <taxon>Dothideomycetes</taxon>
        <taxon>Dothideomycetes incertae sedis</taxon>
        <taxon>Cryomyces</taxon>
    </lineage>
</organism>
<feature type="region of interest" description="Disordered" evidence="4">
    <location>
        <begin position="128"/>
        <end position="162"/>
    </location>
</feature>
<feature type="compositionally biased region" description="Basic and acidic residues" evidence="4">
    <location>
        <begin position="326"/>
        <end position="341"/>
    </location>
</feature>
<dbReference type="InterPro" id="IPR029063">
    <property type="entry name" value="SAM-dependent_MTases_sf"/>
</dbReference>
<gene>
    <name evidence="5" type="ORF">LTR16_005691</name>
</gene>
<dbReference type="Gene3D" id="3.40.50.150">
    <property type="entry name" value="Vaccinia Virus protein VP39"/>
    <property type="match status" value="1"/>
</dbReference>
<evidence type="ECO:0000256" key="3">
    <source>
        <dbReference type="ARBA" id="ARBA00033309"/>
    </source>
</evidence>
<dbReference type="PROSITE" id="PS51620">
    <property type="entry name" value="SAM_TRM61"/>
    <property type="match status" value="1"/>
</dbReference>
<reference evidence="5 6" key="1">
    <citation type="submission" date="2023-08" db="EMBL/GenBank/DDBJ databases">
        <title>Black Yeasts Isolated from many extreme environments.</title>
        <authorList>
            <person name="Coleine C."/>
            <person name="Stajich J.E."/>
            <person name="Selbmann L."/>
        </authorList>
    </citation>
    <scope>NUCLEOTIDE SEQUENCE [LARGE SCALE GENOMIC DNA]</scope>
    <source>
        <strain evidence="5 6">CCFEE 536</strain>
    </source>
</reference>
<name>A0ABR0LMC1_9PEZI</name>
<feature type="region of interest" description="Disordered" evidence="4">
    <location>
        <begin position="326"/>
        <end position="373"/>
    </location>
</feature>
<protein>
    <recommendedName>
        <fullName evidence="2">tRNA (adenine(58)-N(1))-methyltransferase catalytic subunit TRM61</fullName>
        <ecNumber evidence="1">2.1.1.220</ecNumber>
    </recommendedName>
    <alternativeName>
        <fullName evidence="3">tRNA(m1A58)-methyltransferase subunit TRM61</fullName>
    </alternativeName>
</protein>
<feature type="non-terminal residue" evidence="5">
    <location>
        <position position="373"/>
    </location>
</feature>
<dbReference type="SUPFAM" id="SSF53335">
    <property type="entry name" value="S-adenosyl-L-methionine-dependent methyltransferases"/>
    <property type="match status" value="1"/>
</dbReference>
<evidence type="ECO:0000256" key="2">
    <source>
        <dbReference type="ARBA" id="ARBA00015963"/>
    </source>
</evidence>
<evidence type="ECO:0000256" key="1">
    <source>
        <dbReference type="ARBA" id="ARBA00012796"/>
    </source>
</evidence>
<feature type="region of interest" description="Disordered" evidence="4">
    <location>
        <begin position="216"/>
        <end position="235"/>
    </location>
</feature>
<dbReference type="PANTHER" id="PTHR12133">
    <property type="entry name" value="TRNA (ADENINE(58)-N(1))-METHYLTRANSFERASE"/>
    <property type="match status" value="1"/>
</dbReference>
<dbReference type="InterPro" id="IPR014816">
    <property type="entry name" value="tRNA_MeTrfase_Gcd14"/>
</dbReference>
<feature type="compositionally biased region" description="Basic and acidic residues" evidence="4">
    <location>
        <begin position="356"/>
        <end position="373"/>
    </location>
</feature>
<accession>A0ABR0LMC1</accession>
<evidence type="ECO:0000256" key="4">
    <source>
        <dbReference type="SAM" id="MobiDB-lite"/>
    </source>
</evidence>
<dbReference type="Proteomes" id="UP001357485">
    <property type="component" value="Unassembled WGS sequence"/>
</dbReference>
<dbReference type="PANTHER" id="PTHR12133:SF1">
    <property type="entry name" value="TRNA (ADENINE(58)-N(1))-METHYLTRANSFERASE, MITOCHONDRIAL"/>
    <property type="match status" value="1"/>
</dbReference>
<dbReference type="EMBL" id="JAVRRA010017363">
    <property type="protein sequence ID" value="KAK5200565.1"/>
    <property type="molecule type" value="Genomic_DNA"/>
</dbReference>
<feature type="non-terminal residue" evidence="5">
    <location>
        <position position="1"/>
    </location>
</feature>